<accession>A0A8S1J0F8</accession>
<dbReference type="OrthoDB" id="823504at2759"/>
<dbReference type="GO" id="GO:0005576">
    <property type="term" value="C:extracellular region"/>
    <property type="evidence" value="ECO:0007669"/>
    <property type="project" value="UniProtKB-SubCell"/>
</dbReference>
<comment type="caution">
    <text evidence="4">The sequence shown here is derived from an EMBL/GenBank/DDBJ whole genome shotgun (WGS) entry which is preliminary data.</text>
</comment>
<dbReference type="EMBL" id="CAJHUC010001383">
    <property type="protein sequence ID" value="CAD7700918.1"/>
    <property type="molecule type" value="Genomic_DNA"/>
</dbReference>
<protein>
    <recommendedName>
        <fullName evidence="6">Peroxidase</fullName>
    </recommendedName>
</protein>
<proteinExistence type="predicted"/>
<evidence type="ECO:0000256" key="2">
    <source>
        <dbReference type="ARBA" id="ARBA00022525"/>
    </source>
</evidence>
<dbReference type="SUPFAM" id="SSF48113">
    <property type="entry name" value="Heme-dependent peroxidases"/>
    <property type="match status" value="1"/>
</dbReference>
<dbReference type="GO" id="GO:0020037">
    <property type="term" value="F:heme binding"/>
    <property type="evidence" value="ECO:0007669"/>
    <property type="project" value="InterPro"/>
</dbReference>
<gene>
    <name evidence="4" type="ORF">OSTQU699_LOCUS6283</name>
</gene>
<dbReference type="PRINTS" id="PR00457">
    <property type="entry name" value="ANPEROXIDASE"/>
</dbReference>
<feature type="non-terminal residue" evidence="4">
    <location>
        <position position="1"/>
    </location>
</feature>
<name>A0A8S1J0F8_9CHLO</name>
<evidence type="ECO:0008006" key="6">
    <source>
        <dbReference type="Google" id="ProtNLM"/>
    </source>
</evidence>
<dbReference type="PANTHER" id="PTHR11475">
    <property type="entry name" value="OXIDASE/PEROXIDASE"/>
    <property type="match status" value="1"/>
</dbReference>
<keyword evidence="2" id="KW-0964">Secreted</keyword>
<dbReference type="AlphaFoldDB" id="A0A8S1J0F8"/>
<comment type="subcellular location">
    <subcellularLocation>
        <location evidence="1">Secreted</location>
    </subcellularLocation>
</comment>
<evidence type="ECO:0000313" key="5">
    <source>
        <dbReference type="Proteomes" id="UP000708148"/>
    </source>
</evidence>
<dbReference type="GO" id="GO:0006979">
    <property type="term" value="P:response to oxidative stress"/>
    <property type="evidence" value="ECO:0007669"/>
    <property type="project" value="InterPro"/>
</dbReference>
<dbReference type="GO" id="GO:0004601">
    <property type="term" value="F:peroxidase activity"/>
    <property type="evidence" value="ECO:0007669"/>
    <property type="project" value="InterPro"/>
</dbReference>
<dbReference type="Gene3D" id="1.10.640.10">
    <property type="entry name" value="Haem peroxidase domain superfamily, animal type"/>
    <property type="match status" value="1"/>
</dbReference>
<sequence>RLTRHLELPPGRHKKRSARLATDMLTYIGQFFDHDIDLTPGGSESWPIQVPECDLYYDPECTGTVEIGFKRSVYNASTPATQPRQQLNGITAYIDGSVVYGSTPDKADSIRSFRDGRMLTHDNNMLPFATASMGIAMAADSGKEEVVRAAGDFRANVNPPILALQTLFMREHNRLAAEFKSEHPEWDDERVFQEARKWNVAQMQAICYYEYMPSLGFQLDAYTGYKPNVD</sequence>
<dbReference type="InterPro" id="IPR019791">
    <property type="entry name" value="Haem_peroxidase_animal"/>
</dbReference>
<dbReference type="PANTHER" id="PTHR11475:SF4">
    <property type="entry name" value="CHORION PEROXIDASE"/>
    <property type="match status" value="1"/>
</dbReference>
<reference evidence="4" key="1">
    <citation type="submission" date="2020-12" db="EMBL/GenBank/DDBJ databases">
        <authorList>
            <person name="Iha C."/>
        </authorList>
    </citation>
    <scope>NUCLEOTIDE SEQUENCE</scope>
</reference>
<dbReference type="Pfam" id="PF03098">
    <property type="entry name" value="An_peroxidase"/>
    <property type="match status" value="1"/>
</dbReference>
<dbReference type="PROSITE" id="PS50292">
    <property type="entry name" value="PEROXIDASE_3"/>
    <property type="match status" value="1"/>
</dbReference>
<evidence type="ECO:0000256" key="3">
    <source>
        <dbReference type="ARBA" id="ARBA00023180"/>
    </source>
</evidence>
<dbReference type="InterPro" id="IPR010255">
    <property type="entry name" value="Haem_peroxidase_sf"/>
</dbReference>
<keyword evidence="5" id="KW-1185">Reference proteome</keyword>
<evidence type="ECO:0000313" key="4">
    <source>
        <dbReference type="EMBL" id="CAD7700918.1"/>
    </source>
</evidence>
<keyword evidence="3" id="KW-0325">Glycoprotein</keyword>
<evidence type="ECO:0000256" key="1">
    <source>
        <dbReference type="ARBA" id="ARBA00004613"/>
    </source>
</evidence>
<dbReference type="InterPro" id="IPR037120">
    <property type="entry name" value="Haem_peroxidase_sf_animal"/>
</dbReference>
<organism evidence="4 5">
    <name type="scientific">Ostreobium quekettii</name>
    <dbReference type="NCBI Taxonomy" id="121088"/>
    <lineage>
        <taxon>Eukaryota</taxon>
        <taxon>Viridiplantae</taxon>
        <taxon>Chlorophyta</taxon>
        <taxon>core chlorophytes</taxon>
        <taxon>Ulvophyceae</taxon>
        <taxon>TCBD clade</taxon>
        <taxon>Bryopsidales</taxon>
        <taxon>Ostreobineae</taxon>
        <taxon>Ostreobiaceae</taxon>
        <taxon>Ostreobium</taxon>
    </lineage>
</organism>
<dbReference type="Proteomes" id="UP000708148">
    <property type="component" value="Unassembled WGS sequence"/>
</dbReference>
<feature type="non-terminal residue" evidence="4">
    <location>
        <position position="230"/>
    </location>
</feature>